<sequence>MNQSTEGLYNLLPAIYRQRDFAQGEPLRALLAVMEKVMKDISS</sequence>
<gene>
    <name evidence="1" type="ORF">BJP36_44155</name>
</gene>
<accession>A0A9Q9STH0</accession>
<name>A0A9Q9STH0_MOOP1</name>
<dbReference type="AlphaFoldDB" id="A0A9Q9STH0"/>
<reference evidence="1" key="2">
    <citation type="submission" date="2022-10" db="EMBL/GenBank/DDBJ databases">
        <authorList>
            <person name="Ngo T.-E."/>
        </authorList>
    </citation>
    <scope>NUCLEOTIDE SEQUENCE</scope>
    <source>
        <strain evidence="1">JHB</strain>
    </source>
</reference>
<organism evidence="1">
    <name type="scientific">Moorena producens (strain JHB)</name>
    <dbReference type="NCBI Taxonomy" id="1454205"/>
    <lineage>
        <taxon>Bacteria</taxon>
        <taxon>Bacillati</taxon>
        <taxon>Cyanobacteriota</taxon>
        <taxon>Cyanophyceae</taxon>
        <taxon>Coleofasciculales</taxon>
        <taxon>Coleofasciculaceae</taxon>
        <taxon>Moorena</taxon>
    </lineage>
</organism>
<protein>
    <submittedName>
        <fullName evidence="1">Uncharacterized protein</fullName>
    </submittedName>
</protein>
<evidence type="ECO:0000313" key="1">
    <source>
        <dbReference type="EMBL" id="WAN69355.1"/>
    </source>
</evidence>
<proteinExistence type="predicted"/>
<reference evidence="1" key="1">
    <citation type="journal article" date="2017" name="Proc. Natl. Acad. Sci. U.S.A.">
        <title>Comparative genomics uncovers the prolific and distinctive metabolic potential of the cyanobacterial genus Moorea.</title>
        <authorList>
            <person name="Leao T."/>
            <person name="Castelao G."/>
            <person name="Korobeynikov A."/>
            <person name="Monroe E.A."/>
            <person name="Podell S."/>
            <person name="Glukhov E."/>
            <person name="Allen E.E."/>
            <person name="Gerwick W.H."/>
            <person name="Gerwick L."/>
        </authorList>
    </citation>
    <scope>NUCLEOTIDE SEQUENCE</scope>
    <source>
        <strain evidence="1">JHB</strain>
    </source>
</reference>
<dbReference type="EMBL" id="CP017708">
    <property type="protein sequence ID" value="WAN69355.1"/>
    <property type="molecule type" value="Genomic_DNA"/>
</dbReference>
<dbReference type="Proteomes" id="UP000176944">
    <property type="component" value="Chromosome"/>
</dbReference>